<evidence type="ECO:0008006" key="4">
    <source>
        <dbReference type="Google" id="ProtNLM"/>
    </source>
</evidence>
<keyword evidence="3" id="KW-1185">Reference proteome</keyword>
<evidence type="ECO:0000256" key="1">
    <source>
        <dbReference type="SAM" id="SignalP"/>
    </source>
</evidence>
<name>A0ABD1T198_9LAMI</name>
<comment type="caution">
    <text evidence="2">The sequence shown here is derived from an EMBL/GenBank/DDBJ whole genome shotgun (WGS) entry which is preliminary data.</text>
</comment>
<dbReference type="EMBL" id="JBFOLK010000006">
    <property type="protein sequence ID" value="KAL2506484.1"/>
    <property type="molecule type" value="Genomic_DNA"/>
</dbReference>
<dbReference type="Proteomes" id="UP001604336">
    <property type="component" value="Unassembled WGS sequence"/>
</dbReference>
<dbReference type="InterPro" id="IPR053151">
    <property type="entry name" value="RNase_H-like"/>
</dbReference>
<proteinExistence type="predicted"/>
<gene>
    <name evidence="2" type="ORF">Adt_22105</name>
</gene>
<evidence type="ECO:0000313" key="3">
    <source>
        <dbReference type="Proteomes" id="UP001604336"/>
    </source>
</evidence>
<sequence length="159" mass="18063">MDITPLFGISLLTQSILLPVLVYWSTPPVRSCRVNTDGCVKDGFASGGKIIRDSLGQCVRAFFSSYCECPILKAELRAILDSIILARRIAAVRHIRHLIAFDRNTISHIYREGNQVVDLLASKGWNRRCYFEYSIQDILRQYRSLVQIDKHGLPIVRGL</sequence>
<feature type="chain" id="PRO_5044801136" description="RNase H type-1 domain-containing protein" evidence="1">
    <location>
        <begin position="32"/>
        <end position="159"/>
    </location>
</feature>
<dbReference type="PANTHER" id="PTHR47723:SF13">
    <property type="entry name" value="PUTATIVE-RELATED"/>
    <property type="match status" value="1"/>
</dbReference>
<organism evidence="2 3">
    <name type="scientific">Abeliophyllum distichum</name>
    <dbReference type="NCBI Taxonomy" id="126358"/>
    <lineage>
        <taxon>Eukaryota</taxon>
        <taxon>Viridiplantae</taxon>
        <taxon>Streptophyta</taxon>
        <taxon>Embryophyta</taxon>
        <taxon>Tracheophyta</taxon>
        <taxon>Spermatophyta</taxon>
        <taxon>Magnoliopsida</taxon>
        <taxon>eudicotyledons</taxon>
        <taxon>Gunneridae</taxon>
        <taxon>Pentapetalae</taxon>
        <taxon>asterids</taxon>
        <taxon>lamiids</taxon>
        <taxon>Lamiales</taxon>
        <taxon>Oleaceae</taxon>
        <taxon>Forsythieae</taxon>
        <taxon>Abeliophyllum</taxon>
    </lineage>
</organism>
<keyword evidence="1" id="KW-0732">Signal</keyword>
<evidence type="ECO:0000313" key="2">
    <source>
        <dbReference type="EMBL" id="KAL2506484.1"/>
    </source>
</evidence>
<protein>
    <recommendedName>
        <fullName evidence="4">RNase H type-1 domain-containing protein</fullName>
    </recommendedName>
</protein>
<dbReference type="InterPro" id="IPR044730">
    <property type="entry name" value="RNase_H-like_dom_plant"/>
</dbReference>
<reference evidence="3" key="1">
    <citation type="submission" date="2024-07" db="EMBL/GenBank/DDBJ databases">
        <title>Two chromosome-level genome assemblies of Korean endemic species Abeliophyllum distichum and Forsythia ovata (Oleaceae).</title>
        <authorList>
            <person name="Jang H."/>
        </authorList>
    </citation>
    <scope>NUCLEOTIDE SEQUENCE [LARGE SCALE GENOMIC DNA]</scope>
</reference>
<dbReference type="PANTHER" id="PTHR47723">
    <property type="entry name" value="OS05G0353850 PROTEIN"/>
    <property type="match status" value="1"/>
</dbReference>
<dbReference type="AlphaFoldDB" id="A0ABD1T198"/>
<accession>A0ABD1T198</accession>
<feature type="signal peptide" evidence="1">
    <location>
        <begin position="1"/>
        <end position="31"/>
    </location>
</feature>
<dbReference type="CDD" id="cd06222">
    <property type="entry name" value="RNase_H_like"/>
    <property type="match status" value="1"/>
</dbReference>